<evidence type="ECO:0000256" key="2">
    <source>
        <dbReference type="ARBA" id="ARBA00022679"/>
    </source>
</evidence>
<evidence type="ECO:0000256" key="5">
    <source>
        <dbReference type="ARBA" id="ARBA00022842"/>
    </source>
</evidence>
<dbReference type="HAMAP" id="MF_00101">
    <property type="entry name" value="AcpS"/>
    <property type="match status" value="1"/>
</dbReference>
<gene>
    <name evidence="8 10" type="primary">acpS</name>
    <name evidence="10" type="ORF">STRUR_1799</name>
</gene>
<evidence type="ECO:0000256" key="7">
    <source>
        <dbReference type="ARBA" id="ARBA00023160"/>
    </source>
</evidence>
<dbReference type="Gene3D" id="3.90.470.20">
    <property type="entry name" value="4'-phosphopantetheinyl transferase domain"/>
    <property type="match status" value="1"/>
</dbReference>
<evidence type="ECO:0000256" key="4">
    <source>
        <dbReference type="ARBA" id="ARBA00022832"/>
    </source>
</evidence>
<dbReference type="STRING" id="764291.STRUR_1799"/>
<organism evidence="10 11">
    <name type="scientific">Streptococcus urinalis 2285-97</name>
    <dbReference type="NCBI Taxonomy" id="764291"/>
    <lineage>
        <taxon>Bacteria</taxon>
        <taxon>Bacillati</taxon>
        <taxon>Bacillota</taxon>
        <taxon>Bacilli</taxon>
        <taxon>Lactobacillales</taxon>
        <taxon>Streptococcaceae</taxon>
        <taxon>Streptococcus</taxon>
    </lineage>
</organism>
<feature type="binding site" evidence="8">
    <location>
        <position position="58"/>
    </location>
    <ligand>
        <name>Mg(2+)</name>
        <dbReference type="ChEBI" id="CHEBI:18420"/>
    </ligand>
</feature>
<protein>
    <recommendedName>
        <fullName evidence="8">Holo-[acyl-carrier-protein] synthase</fullName>
        <shortName evidence="8">Holo-ACP synthase</shortName>
        <ecNumber evidence="8">2.7.8.7</ecNumber>
    </recommendedName>
    <alternativeName>
        <fullName evidence="8">4'-phosphopantetheinyl transferase AcpS</fullName>
    </alternativeName>
</protein>
<feature type="binding site" evidence="8">
    <location>
        <position position="8"/>
    </location>
    <ligand>
        <name>Mg(2+)</name>
        <dbReference type="ChEBI" id="CHEBI:18420"/>
    </ligand>
</feature>
<keyword evidence="2 8" id="KW-0808">Transferase</keyword>
<name>G5KCX7_9STRE</name>
<dbReference type="SUPFAM" id="SSF56214">
    <property type="entry name" value="4'-phosphopantetheinyl transferase"/>
    <property type="match status" value="1"/>
</dbReference>
<evidence type="ECO:0000313" key="10">
    <source>
        <dbReference type="EMBL" id="EHJ56596.1"/>
    </source>
</evidence>
<dbReference type="eggNOG" id="COG0736">
    <property type="taxonomic scope" value="Bacteria"/>
</dbReference>
<dbReference type="InterPro" id="IPR004568">
    <property type="entry name" value="Ppantetheine-prot_Trfase_dom"/>
</dbReference>
<keyword evidence="11" id="KW-1185">Reference proteome</keyword>
<dbReference type="Proteomes" id="UP000005388">
    <property type="component" value="Unassembled WGS sequence"/>
</dbReference>
<evidence type="ECO:0000259" key="9">
    <source>
        <dbReference type="Pfam" id="PF01648"/>
    </source>
</evidence>
<sequence length="118" mass="13193">MIIGHGIDLQNISAIENAYQRHHSFASRVLTKQEKEKFESLKGQRRMTYLAGRWAGKEALSKALGTGIGQLSFQDIEILNDDKGVPYFSKLNFDGKAHISISHSGDYVEASVILEDVR</sequence>
<dbReference type="GO" id="GO:0006633">
    <property type="term" value="P:fatty acid biosynthetic process"/>
    <property type="evidence" value="ECO:0007669"/>
    <property type="project" value="UniProtKB-UniRule"/>
</dbReference>
<dbReference type="RefSeq" id="WP_006739345.1">
    <property type="nucleotide sequence ID" value="NZ_AEUZ02000001.1"/>
</dbReference>
<keyword evidence="6 8" id="KW-0443">Lipid metabolism</keyword>
<comment type="function">
    <text evidence="8">Transfers the 4'-phosphopantetheine moiety from coenzyme A to a Ser of acyl-carrier-protein.</text>
</comment>
<dbReference type="Pfam" id="PF01648">
    <property type="entry name" value="ACPS"/>
    <property type="match status" value="1"/>
</dbReference>
<evidence type="ECO:0000256" key="1">
    <source>
        <dbReference type="ARBA" id="ARBA00022516"/>
    </source>
</evidence>
<dbReference type="EMBL" id="AEUZ02000001">
    <property type="protein sequence ID" value="EHJ56596.1"/>
    <property type="molecule type" value="Genomic_DNA"/>
</dbReference>
<dbReference type="NCBIfam" id="TIGR00516">
    <property type="entry name" value="acpS"/>
    <property type="match status" value="1"/>
</dbReference>
<comment type="cofactor">
    <cofactor evidence="8">
        <name>Mg(2+)</name>
        <dbReference type="ChEBI" id="CHEBI:18420"/>
    </cofactor>
</comment>
<dbReference type="GO" id="GO:0008897">
    <property type="term" value="F:holo-[acyl-carrier-protein] synthase activity"/>
    <property type="evidence" value="ECO:0007669"/>
    <property type="project" value="UniProtKB-UniRule"/>
</dbReference>
<evidence type="ECO:0000256" key="8">
    <source>
        <dbReference type="HAMAP-Rule" id="MF_00101"/>
    </source>
</evidence>
<evidence type="ECO:0000256" key="3">
    <source>
        <dbReference type="ARBA" id="ARBA00022723"/>
    </source>
</evidence>
<accession>G5KCX7</accession>
<dbReference type="InterPro" id="IPR008278">
    <property type="entry name" value="4-PPantetheinyl_Trfase_dom"/>
</dbReference>
<proteinExistence type="inferred from homology"/>
<evidence type="ECO:0000256" key="6">
    <source>
        <dbReference type="ARBA" id="ARBA00023098"/>
    </source>
</evidence>
<keyword evidence="4 8" id="KW-0276">Fatty acid metabolism</keyword>
<keyword evidence="3 8" id="KW-0479">Metal-binding</keyword>
<dbReference type="GO" id="GO:0005737">
    <property type="term" value="C:cytoplasm"/>
    <property type="evidence" value="ECO:0007669"/>
    <property type="project" value="UniProtKB-SubCell"/>
</dbReference>
<dbReference type="AlphaFoldDB" id="G5KCX7"/>
<reference evidence="10 11" key="1">
    <citation type="journal article" date="2014" name="Int. J. Syst. Evol. Microbiol.">
        <title>Phylogenomics and the dynamic genome evolution of the genus Streptococcus.</title>
        <authorList>
            <consortium name="The Broad Institute Genome Sequencing Platform"/>
            <person name="Richards V.P."/>
            <person name="Palmer S.R."/>
            <person name="Pavinski Bitar P.D."/>
            <person name="Qin X."/>
            <person name="Weinstock G.M."/>
            <person name="Highlander S.K."/>
            <person name="Town C.D."/>
            <person name="Burne R.A."/>
            <person name="Stanhope M.J."/>
        </authorList>
    </citation>
    <scope>NUCLEOTIDE SEQUENCE [LARGE SCALE GENOMIC DNA]</scope>
    <source>
        <strain evidence="10 11">2285-97</strain>
    </source>
</reference>
<comment type="catalytic activity">
    <reaction evidence="8">
        <text>apo-[ACP] + CoA = holo-[ACP] + adenosine 3',5'-bisphosphate + H(+)</text>
        <dbReference type="Rhea" id="RHEA:12068"/>
        <dbReference type="Rhea" id="RHEA-COMP:9685"/>
        <dbReference type="Rhea" id="RHEA-COMP:9690"/>
        <dbReference type="ChEBI" id="CHEBI:15378"/>
        <dbReference type="ChEBI" id="CHEBI:29999"/>
        <dbReference type="ChEBI" id="CHEBI:57287"/>
        <dbReference type="ChEBI" id="CHEBI:58343"/>
        <dbReference type="ChEBI" id="CHEBI:64479"/>
        <dbReference type="EC" id="2.7.8.7"/>
    </reaction>
</comment>
<keyword evidence="8" id="KW-0963">Cytoplasm</keyword>
<dbReference type="NCBIfam" id="TIGR00556">
    <property type="entry name" value="pantethn_trn"/>
    <property type="match status" value="1"/>
</dbReference>
<dbReference type="GO" id="GO:0000287">
    <property type="term" value="F:magnesium ion binding"/>
    <property type="evidence" value="ECO:0007669"/>
    <property type="project" value="UniProtKB-UniRule"/>
</dbReference>
<comment type="similarity">
    <text evidence="8">Belongs to the P-Pant transferase superfamily. AcpS family.</text>
</comment>
<keyword evidence="7 8" id="KW-0275">Fatty acid biosynthesis</keyword>
<comment type="subcellular location">
    <subcellularLocation>
        <location evidence="8">Cytoplasm</location>
    </subcellularLocation>
</comment>
<evidence type="ECO:0000313" key="11">
    <source>
        <dbReference type="Proteomes" id="UP000005388"/>
    </source>
</evidence>
<keyword evidence="1 8" id="KW-0444">Lipid biosynthesis</keyword>
<dbReference type="EC" id="2.7.8.7" evidence="8"/>
<dbReference type="InterPro" id="IPR002582">
    <property type="entry name" value="ACPS"/>
</dbReference>
<feature type="domain" description="4'-phosphopantetheinyl transferase" evidence="9">
    <location>
        <begin position="6"/>
        <end position="108"/>
    </location>
</feature>
<comment type="caution">
    <text evidence="10">The sequence shown here is derived from an EMBL/GenBank/DDBJ whole genome shotgun (WGS) entry which is preliminary data.</text>
</comment>
<dbReference type="InterPro" id="IPR037143">
    <property type="entry name" value="4-PPantetheinyl_Trfase_dom_sf"/>
</dbReference>
<keyword evidence="5 8" id="KW-0460">Magnesium</keyword>